<keyword evidence="1" id="KW-0732">Signal</keyword>
<dbReference type="OrthoDB" id="772928at2759"/>
<dbReference type="PANTHER" id="PTHR33649:SF11">
    <property type="entry name" value="NTEIG-E80 PROTEIN"/>
    <property type="match status" value="1"/>
</dbReference>
<sequence>MVSSMKSSLILFFTCSLFLQVTYAVYKTEVKCESLPNGDCAFAISSTGKRCVLEKATTPKDDLISSEYECKTSEVIVENMKEHIETDECIESCGLNRNFFGISSDDLLEPQFVSKLCAPACYQECPNIVDLYFNLAAGEAEVKCESLPNGDCAFAISSTGKRCVLEKATTPKDDLISSEYECKTSEVIVENMKEHIETDECIESCGLNRNFFGISSDDLLEPQFVSKLCAPACYQECPNIVDLYFNLAAGEGAYLPDLCNKNKKLQSSGAAEDGVDAPAPSPSIF</sequence>
<comment type="caution">
    <text evidence="2">The sequence shown here is derived from an EMBL/GenBank/DDBJ whole genome shotgun (WGS) entry which is preliminary data.</text>
</comment>
<dbReference type="PANTHER" id="PTHR33649">
    <property type="entry name" value="PAR1 PROTEIN"/>
    <property type="match status" value="1"/>
</dbReference>
<feature type="chain" id="PRO_5039953125" description="NtEIG-E80 protein" evidence="1">
    <location>
        <begin position="25"/>
        <end position="285"/>
    </location>
</feature>
<protein>
    <recommendedName>
        <fullName evidence="4">NtEIG-E80 protein</fullName>
    </recommendedName>
</protein>
<dbReference type="AlphaFoldDB" id="A0A9J5X7T2"/>
<dbReference type="EMBL" id="JACXVP010000009">
    <property type="protein sequence ID" value="KAG5583767.1"/>
    <property type="molecule type" value="Genomic_DNA"/>
</dbReference>
<accession>A0A9J5X7T2</accession>
<dbReference type="Pfam" id="PF06521">
    <property type="entry name" value="PAR1"/>
    <property type="match status" value="2"/>
</dbReference>
<dbReference type="InterPro" id="IPR009489">
    <property type="entry name" value="PAR1"/>
</dbReference>
<reference evidence="2 3" key="1">
    <citation type="submission" date="2020-09" db="EMBL/GenBank/DDBJ databases">
        <title>De no assembly of potato wild relative species, Solanum commersonii.</title>
        <authorList>
            <person name="Cho K."/>
        </authorList>
    </citation>
    <scope>NUCLEOTIDE SEQUENCE [LARGE SCALE GENOMIC DNA]</scope>
    <source>
        <strain evidence="2">LZ3.2</strain>
        <tissue evidence="2">Leaf</tissue>
    </source>
</reference>
<feature type="signal peptide" evidence="1">
    <location>
        <begin position="1"/>
        <end position="24"/>
    </location>
</feature>
<evidence type="ECO:0000313" key="2">
    <source>
        <dbReference type="EMBL" id="KAG5583767.1"/>
    </source>
</evidence>
<organism evidence="2 3">
    <name type="scientific">Solanum commersonii</name>
    <name type="common">Commerson's wild potato</name>
    <name type="synonym">Commerson's nightshade</name>
    <dbReference type="NCBI Taxonomy" id="4109"/>
    <lineage>
        <taxon>Eukaryota</taxon>
        <taxon>Viridiplantae</taxon>
        <taxon>Streptophyta</taxon>
        <taxon>Embryophyta</taxon>
        <taxon>Tracheophyta</taxon>
        <taxon>Spermatophyta</taxon>
        <taxon>Magnoliopsida</taxon>
        <taxon>eudicotyledons</taxon>
        <taxon>Gunneridae</taxon>
        <taxon>Pentapetalae</taxon>
        <taxon>asterids</taxon>
        <taxon>lamiids</taxon>
        <taxon>Solanales</taxon>
        <taxon>Solanaceae</taxon>
        <taxon>Solanoideae</taxon>
        <taxon>Solaneae</taxon>
        <taxon>Solanum</taxon>
    </lineage>
</organism>
<dbReference type="Proteomes" id="UP000824120">
    <property type="component" value="Chromosome 9"/>
</dbReference>
<gene>
    <name evidence="2" type="ORF">H5410_044201</name>
</gene>
<keyword evidence="3" id="KW-1185">Reference proteome</keyword>
<name>A0A9J5X7T2_SOLCO</name>
<evidence type="ECO:0000256" key="1">
    <source>
        <dbReference type="SAM" id="SignalP"/>
    </source>
</evidence>
<evidence type="ECO:0008006" key="4">
    <source>
        <dbReference type="Google" id="ProtNLM"/>
    </source>
</evidence>
<proteinExistence type="predicted"/>
<evidence type="ECO:0000313" key="3">
    <source>
        <dbReference type="Proteomes" id="UP000824120"/>
    </source>
</evidence>